<feature type="coiled-coil region" evidence="7">
    <location>
        <begin position="198"/>
        <end position="225"/>
    </location>
</feature>
<evidence type="ECO:0000313" key="10">
    <source>
        <dbReference type="EMBL" id="KAJ6646612.1"/>
    </source>
</evidence>
<evidence type="ECO:0000259" key="8">
    <source>
        <dbReference type="PROSITE" id="PS50089"/>
    </source>
</evidence>
<sequence>MAKSMSRRVSAQEATIMVDVKTDEPSQHESRFECPICIYWLNEPVLTSCGHRFCKKCIISWLKNKNNCCPIDNKPLTENDLFPDNFTRREIQNMRKLCPNSSHGCQISTSPLEMDSHLLECSFRERVTVECSFRQCGCTFKANTQSEIDAHVQDDMVSHLNLLMTAFKQNISFEFKSIEENKLWDAPNKNTNGTEDLLKVLYERIVVLEQQNREKDAQIEKLTKDMTKVCLVSEIEARYSGGVLVWQITQFNSKVQAMRSDPNKMYYSNETFTSPHGYRYCARINISPKRKDFIGLHIHLMRSDNDFHLDWPFRGRIKISMIHRNLNETKHETIMSKPDILAFHRPTQKISPRGFGFIDYANIDELVDKGFIMMDTLSLKIELNIV</sequence>
<feature type="domain" description="MATH" evidence="9">
    <location>
        <begin position="241"/>
        <end position="383"/>
    </location>
</feature>
<feature type="domain" description="RING-type" evidence="8">
    <location>
        <begin position="34"/>
        <end position="73"/>
    </location>
</feature>
<dbReference type="PANTHER" id="PTHR10131">
    <property type="entry name" value="TNF RECEPTOR ASSOCIATED FACTOR"/>
    <property type="match status" value="1"/>
</dbReference>
<dbReference type="InterPro" id="IPR008974">
    <property type="entry name" value="TRAF-like"/>
</dbReference>
<dbReference type="GO" id="GO:0005737">
    <property type="term" value="C:cytoplasm"/>
    <property type="evidence" value="ECO:0007669"/>
    <property type="project" value="UniProtKB-SubCell"/>
</dbReference>
<dbReference type="PROSITE" id="PS00518">
    <property type="entry name" value="ZF_RING_1"/>
    <property type="match status" value="1"/>
</dbReference>
<dbReference type="InterPro" id="IPR013083">
    <property type="entry name" value="Znf_RING/FYVE/PHD"/>
</dbReference>
<evidence type="ECO:0000259" key="9">
    <source>
        <dbReference type="PROSITE" id="PS50144"/>
    </source>
</evidence>
<evidence type="ECO:0000256" key="6">
    <source>
        <dbReference type="PROSITE-ProRule" id="PRU00175"/>
    </source>
</evidence>
<keyword evidence="7" id="KW-0175">Coiled coil</keyword>
<keyword evidence="2" id="KW-0963">Cytoplasm</keyword>
<organism evidence="10 11">
    <name type="scientific">Pseudolycoriella hygida</name>
    <dbReference type="NCBI Taxonomy" id="35572"/>
    <lineage>
        <taxon>Eukaryota</taxon>
        <taxon>Metazoa</taxon>
        <taxon>Ecdysozoa</taxon>
        <taxon>Arthropoda</taxon>
        <taxon>Hexapoda</taxon>
        <taxon>Insecta</taxon>
        <taxon>Pterygota</taxon>
        <taxon>Neoptera</taxon>
        <taxon>Endopterygota</taxon>
        <taxon>Diptera</taxon>
        <taxon>Nematocera</taxon>
        <taxon>Sciaroidea</taxon>
        <taxon>Sciaridae</taxon>
        <taxon>Pseudolycoriella</taxon>
    </lineage>
</organism>
<dbReference type="PROSITE" id="PS50089">
    <property type="entry name" value="ZF_RING_2"/>
    <property type="match status" value="1"/>
</dbReference>
<dbReference type="Pfam" id="PF21355">
    <property type="entry name" value="TRAF-mep_MATH"/>
    <property type="match status" value="1"/>
</dbReference>
<protein>
    <submittedName>
        <fullName evidence="10">TNF receptor-associated factor 6</fullName>
    </submittedName>
</protein>
<evidence type="ECO:0000256" key="3">
    <source>
        <dbReference type="ARBA" id="ARBA00022723"/>
    </source>
</evidence>
<evidence type="ECO:0000313" key="11">
    <source>
        <dbReference type="Proteomes" id="UP001151699"/>
    </source>
</evidence>
<dbReference type="SUPFAM" id="SSF49599">
    <property type="entry name" value="TRAF domain-like"/>
    <property type="match status" value="2"/>
</dbReference>
<dbReference type="GO" id="GO:0031663">
    <property type="term" value="P:lipopolysaccharide-mediated signaling pathway"/>
    <property type="evidence" value="ECO:0007669"/>
    <property type="project" value="TreeGrafter"/>
</dbReference>
<dbReference type="Pfam" id="PF13923">
    <property type="entry name" value="zf-C3HC4_2"/>
    <property type="match status" value="1"/>
</dbReference>
<dbReference type="SUPFAM" id="SSF57850">
    <property type="entry name" value="RING/U-box"/>
    <property type="match status" value="1"/>
</dbReference>
<dbReference type="InterPro" id="IPR003613">
    <property type="entry name" value="Ubox_domain"/>
</dbReference>
<proteinExistence type="predicted"/>
<dbReference type="InterPro" id="IPR002083">
    <property type="entry name" value="MATH/TRAF_dom"/>
</dbReference>
<evidence type="ECO:0000256" key="2">
    <source>
        <dbReference type="ARBA" id="ARBA00022490"/>
    </source>
</evidence>
<keyword evidence="5" id="KW-0862">Zinc</keyword>
<dbReference type="GO" id="GO:0045087">
    <property type="term" value="P:innate immune response"/>
    <property type="evidence" value="ECO:0007669"/>
    <property type="project" value="TreeGrafter"/>
</dbReference>
<dbReference type="PANTHER" id="PTHR10131:SF152">
    <property type="entry name" value="TNF RECEPTOR-ASSOCIATED FACTOR 6"/>
    <property type="match status" value="1"/>
</dbReference>
<accession>A0A9Q0S5Y4</accession>
<dbReference type="InterPro" id="IPR017907">
    <property type="entry name" value="Znf_RING_CS"/>
</dbReference>
<name>A0A9Q0S5Y4_9DIPT</name>
<comment type="caution">
    <text evidence="10">The sequence shown here is derived from an EMBL/GenBank/DDBJ whole genome shotgun (WGS) entry which is preliminary data.</text>
</comment>
<dbReference type="Gene3D" id="2.60.210.10">
    <property type="entry name" value="Apoptosis, Tumor Necrosis Factor Receptor Associated Protein 2, Chain A"/>
    <property type="match status" value="1"/>
</dbReference>
<dbReference type="EMBL" id="WJQU01000001">
    <property type="protein sequence ID" value="KAJ6646612.1"/>
    <property type="molecule type" value="Genomic_DNA"/>
</dbReference>
<dbReference type="AlphaFoldDB" id="A0A9Q0S5Y4"/>
<keyword evidence="11" id="KW-1185">Reference proteome</keyword>
<reference evidence="10" key="1">
    <citation type="submission" date="2022-07" db="EMBL/GenBank/DDBJ databases">
        <authorList>
            <person name="Trinca V."/>
            <person name="Uliana J.V.C."/>
            <person name="Torres T.T."/>
            <person name="Ward R.J."/>
            <person name="Monesi N."/>
        </authorList>
    </citation>
    <scope>NUCLEOTIDE SEQUENCE</scope>
    <source>
        <strain evidence="10">HSMRA1968</strain>
        <tissue evidence="10">Whole embryos</tissue>
    </source>
</reference>
<dbReference type="Gene3D" id="3.30.40.10">
    <property type="entry name" value="Zinc/RING finger domain, C3HC4 (zinc finger)"/>
    <property type="match status" value="2"/>
</dbReference>
<evidence type="ECO:0000256" key="1">
    <source>
        <dbReference type="ARBA" id="ARBA00004496"/>
    </source>
</evidence>
<dbReference type="SMART" id="SM00504">
    <property type="entry name" value="Ubox"/>
    <property type="match status" value="1"/>
</dbReference>
<dbReference type="GO" id="GO:0061630">
    <property type="term" value="F:ubiquitin protein ligase activity"/>
    <property type="evidence" value="ECO:0007669"/>
    <property type="project" value="TreeGrafter"/>
</dbReference>
<dbReference type="PROSITE" id="PS50144">
    <property type="entry name" value="MATH"/>
    <property type="match status" value="1"/>
</dbReference>
<dbReference type="Proteomes" id="UP001151699">
    <property type="component" value="Chromosome A"/>
</dbReference>
<keyword evidence="10" id="KW-0675">Receptor</keyword>
<dbReference type="GO" id="GO:0043122">
    <property type="term" value="P:regulation of canonical NF-kappaB signal transduction"/>
    <property type="evidence" value="ECO:0007669"/>
    <property type="project" value="TreeGrafter"/>
</dbReference>
<dbReference type="GO" id="GO:0016567">
    <property type="term" value="P:protein ubiquitination"/>
    <property type="evidence" value="ECO:0007669"/>
    <property type="project" value="InterPro"/>
</dbReference>
<dbReference type="GO" id="GO:0008270">
    <property type="term" value="F:zinc ion binding"/>
    <property type="evidence" value="ECO:0007669"/>
    <property type="project" value="UniProtKB-KW"/>
</dbReference>
<gene>
    <name evidence="10" type="primary">TRAF6</name>
    <name evidence="10" type="ORF">Bhyg_01825</name>
</gene>
<keyword evidence="4 6" id="KW-0863">Zinc-finger</keyword>
<dbReference type="OrthoDB" id="6499288at2759"/>
<evidence type="ECO:0000256" key="7">
    <source>
        <dbReference type="SAM" id="Coils"/>
    </source>
</evidence>
<dbReference type="InterPro" id="IPR001841">
    <property type="entry name" value="Znf_RING"/>
</dbReference>
<comment type="subcellular location">
    <subcellularLocation>
        <location evidence="1">Cytoplasm</location>
    </subcellularLocation>
</comment>
<dbReference type="SMART" id="SM00184">
    <property type="entry name" value="RING"/>
    <property type="match status" value="1"/>
</dbReference>
<evidence type="ECO:0000256" key="4">
    <source>
        <dbReference type="ARBA" id="ARBA00022771"/>
    </source>
</evidence>
<dbReference type="InterPro" id="IPR049342">
    <property type="entry name" value="TRAF1-6_MATH_dom"/>
</dbReference>
<evidence type="ECO:0000256" key="5">
    <source>
        <dbReference type="ARBA" id="ARBA00022833"/>
    </source>
</evidence>
<keyword evidence="3" id="KW-0479">Metal-binding</keyword>